<dbReference type="GO" id="GO:0006508">
    <property type="term" value="P:proteolysis"/>
    <property type="evidence" value="ECO:0007669"/>
    <property type="project" value="InterPro"/>
</dbReference>
<dbReference type="Gene3D" id="3.30.1380.10">
    <property type="match status" value="1"/>
</dbReference>
<dbReference type="Pfam" id="PF02557">
    <property type="entry name" value="VanY"/>
    <property type="match status" value="1"/>
</dbReference>
<dbReference type="Gene3D" id="3.30.200.180">
    <property type="match status" value="1"/>
</dbReference>
<sequence length="274" mass="30832">MIGVVGTEGRVIHIQPSMVYRGHLVLINSEYPLRQAPYSKSLAPVESLAHASTHERVMRLERSCLQQLEALLDACGGRGGIGVVSGYRTAMEQQRIYDRSLVENGEIFTASYVARPGESEHQTGLAADVGDKHTGVDYLCPSFPEGGVYASFRKLAAEHGFIQRYKQGKEHLTHIACEPWHFRYVGVPHAIIMEQYGMCLEEYTDYLKQFTLDGPHLFKKVKEHLVEMYYVPVHEEEQVLTIKVRPETRVECSGNNVDGCIITVFHDLRKGLVG</sequence>
<keyword evidence="3" id="KW-1185">Reference proteome</keyword>
<evidence type="ECO:0000259" key="1">
    <source>
        <dbReference type="Pfam" id="PF02557"/>
    </source>
</evidence>
<name>A0A1R1EKC9_9BACL</name>
<proteinExistence type="predicted"/>
<dbReference type="PANTHER" id="PTHR34385">
    <property type="entry name" value="D-ALANYL-D-ALANINE CARBOXYPEPTIDASE"/>
    <property type="match status" value="1"/>
</dbReference>
<dbReference type="InterPro" id="IPR009045">
    <property type="entry name" value="Zn_M74/Hedgehog-like"/>
</dbReference>
<comment type="caution">
    <text evidence="2">The sequence shown here is derived from an EMBL/GenBank/DDBJ whole genome shotgun (WGS) entry which is preliminary data.</text>
</comment>
<reference evidence="2 3" key="1">
    <citation type="submission" date="2016-11" db="EMBL/GenBank/DDBJ databases">
        <title>Paenibacillus species isolates.</title>
        <authorList>
            <person name="Beno S.M."/>
        </authorList>
    </citation>
    <scope>NUCLEOTIDE SEQUENCE [LARGE SCALE GENOMIC DNA]</scope>
    <source>
        <strain evidence="2 3">FSL R5-0378</strain>
    </source>
</reference>
<gene>
    <name evidence="2" type="ORF">BK138_22870</name>
</gene>
<dbReference type="InterPro" id="IPR052179">
    <property type="entry name" value="DD-CPase-like"/>
</dbReference>
<dbReference type="RefSeq" id="WP_076173105.1">
    <property type="nucleotide sequence ID" value="NZ_MRTP01000007.1"/>
</dbReference>
<feature type="domain" description="D-alanyl-D-alanine carboxypeptidase-like core" evidence="1">
    <location>
        <begin position="59"/>
        <end position="186"/>
    </location>
</feature>
<dbReference type="GO" id="GO:0008233">
    <property type="term" value="F:peptidase activity"/>
    <property type="evidence" value="ECO:0007669"/>
    <property type="project" value="InterPro"/>
</dbReference>
<dbReference type="PANTHER" id="PTHR34385:SF1">
    <property type="entry name" value="PEPTIDOGLYCAN L-ALANYL-D-GLUTAMATE ENDOPEPTIDASE CWLK"/>
    <property type="match status" value="1"/>
</dbReference>
<dbReference type="SUPFAM" id="SSF55166">
    <property type="entry name" value="Hedgehog/DD-peptidase"/>
    <property type="match status" value="1"/>
</dbReference>
<dbReference type="EMBL" id="MRTP01000007">
    <property type="protein sequence ID" value="OMF52283.1"/>
    <property type="molecule type" value="Genomic_DNA"/>
</dbReference>
<dbReference type="AlphaFoldDB" id="A0A1R1EKC9"/>
<protein>
    <recommendedName>
        <fullName evidence="1">D-alanyl-D-alanine carboxypeptidase-like core domain-containing protein</fullName>
    </recommendedName>
</protein>
<dbReference type="Proteomes" id="UP000187172">
    <property type="component" value="Unassembled WGS sequence"/>
</dbReference>
<dbReference type="InterPro" id="IPR003709">
    <property type="entry name" value="VanY-like_core_dom"/>
</dbReference>
<accession>A0A1R1EKC9</accession>
<evidence type="ECO:0000313" key="2">
    <source>
        <dbReference type="EMBL" id="OMF52283.1"/>
    </source>
</evidence>
<evidence type="ECO:0000313" key="3">
    <source>
        <dbReference type="Proteomes" id="UP000187172"/>
    </source>
</evidence>
<organism evidence="2 3">
    <name type="scientific">Paenibacillus rhizosphaerae</name>
    <dbReference type="NCBI Taxonomy" id="297318"/>
    <lineage>
        <taxon>Bacteria</taxon>
        <taxon>Bacillati</taxon>
        <taxon>Bacillota</taxon>
        <taxon>Bacilli</taxon>
        <taxon>Bacillales</taxon>
        <taxon>Paenibacillaceae</taxon>
        <taxon>Paenibacillus</taxon>
    </lineage>
</organism>
<dbReference type="STRING" id="297318.BK138_22870"/>